<evidence type="ECO:0000256" key="1">
    <source>
        <dbReference type="SAM" id="MobiDB-lite"/>
    </source>
</evidence>
<dbReference type="AlphaFoldDB" id="A0A9D4ZUH3"/>
<dbReference type="Gramene" id="Psat07G0254500-T1">
    <property type="protein sequence ID" value="KAI5386002.1"/>
    <property type="gene ID" value="KIW84_072545"/>
</dbReference>
<feature type="region of interest" description="Disordered" evidence="1">
    <location>
        <begin position="185"/>
        <end position="222"/>
    </location>
</feature>
<reference evidence="2 3" key="1">
    <citation type="journal article" date="2022" name="Nat. Genet.">
        <title>Improved pea reference genome and pan-genome highlight genomic features and evolutionary characteristics.</title>
        <authorList>
            <person name="Yang T."/>
            <person name="Liu R."/>
            <person name="Luo Y."/>
            <person name="Hu S."/>
            <person name="Wang D."/>
            <person name="Wang C."/>
            <person name="Pandey M.K."/>
            <person name="Ge S."/>
            <person name="Xu Q."/>
            <person name="Li N."/>
            <person name="Li G."/>
            <person name="Huang Y."/>
            <person name="Saxena R.K."/>
            <person name="Ji Y."/>
            <person name="Li M."/>
            <person name="Yan X."/>
            <person name="He Y."/>
            <person name="Liu Y."/>
            <person name="Wang X."/>
            <person name="Xiang C."/>
            <person name="Varshney R.K."/>
            <person name="Ding H."/>
            <person name="Gao S."/>
            <person name="Zong X."/>
        </authorList>
    </citation>
    <scope>NUCLEOTIDE SEQUENCE [LARGE SCALE GENOMIC DNA]</scope>
    <source>
        <strain evidence="2 3">cv. Zhongwan 6</strain>
    </source>
</reference>
<dbReference type="Proteomes" id="UP001058974">
    <property type="component" value="Chromosome 7"/>
</dbReference>
<protein>
    <submittedName>
        <fullName evidence="2">Uncharacterized protein</fullName>
    </submittedName>
</protein>
<organism evidence="2 3">
    <name type="scientific">Pisum sativum</name>
    <name type="common">Garden pea</name>
    <name type="synonym">Lathyrus oleraceus</name>
    <dbReference type="NCBI Taxonomy" id="3888"/>
    <lineage>
        <taxon>Eukaryota</taxon>
        <taxon>Viridiplantae</taxon>
        <taxon>Streptophyta</taxon>
        <taxon>Embryophyta</taxon>
        <taxon>Tracheophyta</taxon>
        <taxon>Spermatophyta</taxon>
        <taxon>Magnoliopsida</taxon>
        <taxon>eudicotyledons</taxon>
        <taxon>Gunneridae</taxon>
        <taxon>Pentapetalae</taxon>
        <taxon>rosids</taxon>
        <taxon>fabids</taxon>
        <taxon>Fabales</taxon>
        <taxon>Fabaceae</taxon>
        <taxon>Papilionoideae</taxon>
        <taxon>50 kb inversion clade</taxon>
        <taxon>NPAAA clade</taxon>
        <taxon>Hologalegina</taxon>
        <taxon>IRL clade</taxon>
        <taxon>Fabeae</taxon>
        <taxon>Lathyrus</taxon>
    </lineage>
</organism>
<name>A0A9D4ZUH3_PEA</name>
<keyword evidence="3" id="KW-1185">Reference proteome</keyword>
<evidence type="ECO:0000313" key="2">
    <source>
        <dbReference type="EMBL" id="KAI5386002.1"/>
    </source>
</evidence>
<evidence type="ECO:0000313" key="3">
    <source>
        <dbReference type="Proteomes" id="UP001058974"/>
    </source>
</evidence>
<feature type="compositionally biased region" description="Basic and acidic residues" evidence="1">
    <location>
        <begin position="186"/>
        <end position="196"/>
    </location>
</feature>
<dbReference type="EMBL" id="JAMSHJ010000007">
    <property type="protein sequence ID" value="KAI5386002.1"/>
    <property type="molecule type" value="Genomic_DNA"/>
</dbReference>
<proteinExistence type="predicted"/>
<accession>A0A9D4ZUH3</accession>
<comment type="caution">
    <text evidence="2">The sequence shown here is derived from an EMBL/GenBank/DDBJ whole genome shotgun (WGS) entry which is preliminary data.</text>
</comment>
<feature type="region of interest" description="Disordered" evidence="1">
    <location>
        <begin position="245"/>
        <end position="274"/>
    </location>
</feature>
<sequence>MKSGTTAAKACGLPQASVPSLSCTTFSSASIRKVQSKIDLIPEISHTGVDDLFFKINKDDSVGEVICYAFGNNIEGRLYVKHNVKDINNKVIELDSIDLTKENDVECEAKESDDDARKVRLDDSEDERITALDDGFEVIEVDRPKEGATIIEINGKSYRFKMYASKPLIKKSNLKKKLKLIAPPRLVKDHKTKDSQRMAGGDDQYESDELGSSDSYSSEDEKMVRYKKFRKKQLDGVYAFATDTRHAYGDPATDNQPADDDHGNETQPDVDGDDIFYNEFGT</sequence>
<gene>
    <name evidence="2" type="ORF">KIW84_072545</name>
</gene>